<feature type="region of interest" description="Disordered" evidence="1">
    <location>
        <begin position="34"/>
        <end position="71"/>
    </location>
</feature>
<evidence type="ECO:0000313" key="3">
    <source>
        <dbReference type="EMBL" id="MQY05243.1"/>
    </source>
</evidence>
<gene>
    <name evidence="3" type="ORF">ACRB68_33140</name>
</gene>
<name>A0A7K0BVP1_9ACTN</name>
<feature type="chain" id="PRO_5038709678" evidence="2">
    <location>
        <begin position="25"/>
        <end position="167"/>
    </location>
</feature>
<keyword evidence="4" id="KW-1185">Reference proteome</keyword>
<dbReference type="RefSeq" id="WP_153533336.1">
    <property type="nucleotide sequence ID" value="NZ_WEGH01000002.1"/>
</dbReference>
<keyword evidence="2" id="KW-0732">Signal</keyword>
<dbReference type="OrthoDB" id="4318733at2"/>
<dbReference type="PROSITE" id="PS51257">
    <property type="entry name" value="PROKAR_LIPOPROTEIN"/>
    <property type="match status" value="1"/>
</dbReference>
<reference evidence="3 4" key="1">
    <citation type="submission" date="2019-10" db="EMBL/GenBank/DDBJ databases">
        <title>Actinomadura rubteroloni sp. nov. and Actinomadura macrotermitis sp. nov., isolated from the gut of fungus growing-termite Macrotermes natalensis.</title>
        <authorList>
            <person name="Benndorf R."/>
            <person name="Martin K."/>
            <person name="Kuefner M."/>
            <person name="De Beer W."/>
            <person name="Kaster A.-K."/>
            <person name="Vollmers J."/>
            <person name="Poulsen M."/>
            <person name="Beemelmanns C."/>
        </authorList>
    </citation>
    <scope>NUCLEOTIDE SEQUENCE [LARGE SCALE GENOMIC DNA]</scope>
    <source>
        <strain evidence="3 4">RB68</strain>
    </source>
</reference>
<accession>A0A7K0BVP1</accession>
<dbReference type="Proteomes" id="UP000487268">
    <property type="component" value="Unassembled WGS sequence"/>
</dbReference>
<evidence type="ECO:0000256" key="2">
    <source>
        <dbReference type="SAM" id="SignalP"/>
    </source>
</evidence>
<comment type="caution">
    <text evidence="3">The sequence shown here is derived from an EMBL/GenBank/DDBJ whole genome shotgun (WGS) entry which is preliminary data.</text>
</comment>
<dbReference type="AlphaFoldDB" id="A0A7K0BVP1"/>
<evidence type="ECO:0000256" key="1">
    <source>
        <dbReference type="SAM" id="MobiDB-lite"/>
    </source>
</evidence>
<dbReference type="EMBL" id="WEGH01000002">
    <property type="protein sequence ID" value="MQY05243.1"/>
    <property type="molecule type" value="Genomic_DNA"/>
</dbReference>
<feature type="signal peptide" evidence="2">
    <location>
        <begin position="1"/>
        <end position="24"/>
    </location>
</feature>
<protein>
    <submittedName>
        <fullName evidence="3">Uncharacterized protein</fullName>
    </submittedName>
</protein>
<sequence>MRNKLIKTAFTGAAGAALVFGATACDGKVSINAGSSSAPSAGATTSGAKTGTKTGVKPAPAPGTKTSPATATGSHVYIGRISVVAPGRLSVAGHTGVLAKDATVYVAYGTCPDGSGTEGDTADPATNRGTKACPVTGLETWLKSNPLTGEVRITDGAIVKIVEHKGG</sequence>
<organism evidence="3 4">
    <name type="scientific">Actinomadura macrotermitis</name>
    <dbReference type="NCBI Taxonomy" id="2585200"/>
    <lineage>
        <taxon>Bacteria</taxon>
        <taxon>Bacillati</taxon>
        <taxon>Actinomycetota</taxon>
        <taxon>Actinomycetes</taxon>
        <taxon>Streptosporangiales</taxon>
        <taxon>Thermomonosporaceae</taxon>
        <taxon>Actinomadura</taxon>
    </lineage>
</organism>
<proteinExistence type="predicted"/>
<feature type="compositionally biased region" description="Low complexity" evidence="1">
    <location>
        <begin position="34"/>
        <end position="58"/>
    </location>
</feature>
<evidence type="ECO:0000313" key="4">
    <source>
        <dbReference type="Proteomes" id="UP000487268"/>
    </source>
</evidence>